<reference evidence="2" key="2">
    <citation type="journal article" date="2021" name="PeerJ">
        <title>Extensive microbial diversity within the chicken gut microbiome revealed by metagenomics and culture.</title>
        <authorList>
            <person name="Gilroy R."/>
            <person name="Ravi A."/>
            <person name="Getino M."/>
            <person name="Pursley I."/>
            <person name="Horton D.L."/>
            <person name="Alikhan N.F."/>
            <person name="Baker D."/>
            <person name="Gharbi K."/>
            <person name="Hall N."/>
            <person name="Watson M."/>
            <person name="Adriaenssens E.M."/>
            <person name="Foster-Nyarko E."/>
            <person name="Jarju S."/>
            <person name="Secka A."/>
            <person name="Antonio M."/>
            <person name="Oren A."/>
            <person name="Chaudhuri R.R."/>
            <person name="La Ragione R."/>
            <person name="Hildebrand F."/>
            <person name="Pallen M.J."/>
        </authorList>
    </citation>
    <scope>NUCLEOTIDE SEQUENCE</scope>
    <source>
        <strain evidence="2">CHK154-7741</strain>
    </source>
</reference>
<name>A0A9D1SR33_9CLOT</name>
<feature type="signal peptide" evidence="1">
    <location>
        <begin position="1"/>
        <end position="22"/>
    </location>
</feature>
<reference evidence="2" key="1">
    <citation type="submission" date="2020-10" db="EMBL/GenBank/DDBJ databases">
        <authorList>
            <person name="Gilroy R."/>
        </authorList>
    </citation>
    <scope>NUCLEOTIDE SEQUENCE</scope>
    <source>
        <strain evidence="2">CHK154-7741</strain>
    </source>
</reference>
<keyword evidence="1" id="KW-0732">Signal</keyword>
<accession>A0A9D1SR33</accession>
<organism evidence="2 3">
    <name type="scientific">Candidatus Limenecus avicola</name>
    <dbReference type="NCBI Taxonomy" id="2840847"/>
    <lineage>
        <taxon>Bacteria</taxon>
        <taxon>Bacillati</taxon>
        <taxon>Bacillota</taxon>
        <taxon>Clostridia</taxon>
        <taxon>Eubacteriales</taxon>
        <taxon>Clostridiaceae</taxon>
        <taxon>Clostridiaceae incertae sedis</taxon>
        <taxon>Candidatus Limenecus</taxon>
    </lineage>
</organism>
<proteinExistence type="predicted"/>
<evidence type="ECO:0008006" key="4">
    <source>
        <dbReference type="Google" id="ProtNLM"/>
    </source>
</evidence>
<evidence type="ECO:0000313" key="3">
    <source>
        <dbReference type="Proteomes" id="UP000886748"/>
    </source>
</evidence>
<evidence type="ECO:0000313" key="2">
    <source>
        <dbReference type="EMBL" id="HIU92678.1"/>
    </source>
</evidence>
<feature type="chain" id="PRO_5038693164" description="Nuclear transport factor 2 family protein" evidence="1">
    <location>
        <begin position="23"/>
        <end position="158"/>
    </location>
</feature>
<sequence>MKKILSLLTALLITGIMTAANAATTPEQVLSFFNNYVSAANSYSDTITSFYAPDAKIIRVVMKPDGTTATVTADTKQYFNQMRIGANLAKINKYKNFYTERKITKQGNDYKITCKRQPSTSDYKIPAHFVIGPDASGKLKIKEEMMYTKQQKFLKYAK</sequence>
<protein>
    <recommendedName>
        <fullName evidence="4">Nuclear transport factor 2 family protein</fullName>
    </recommendedName>
</protein>
<gene>
    <name evidence="2" type="ORF">IAD26_06030</name>
</gene>
<evidence type="ECO:0000256" key="1">
    <source>
        <dbReference type="SAM" id="SignalP"/>
    </source>
</evidence>
<comment type="caution">
    <text evidence="2">The sequence shown here is derived from an EMBL/GenBank/DDBJ whole genome shotgun (WGS) entry which is preliminary data.</text>
</comment>
<dbReference type="EMBL" id="DVOD01000046">
    <property type="protein sequence ID" value="HIU92678.1"/>
    <property type="molecule type" value="Genomic_DNA"/>
</dbReference>
<dbReference type="Proteomes" id="UP000886748">
    <property type="component" value="Unassembled WGS sequence"/>
</dbReference>
<dbReference type="AlphaFoldDB" id="A0A9D1SR33"/>